<reference evidence="3 4" key="1">
    <citation type="submission" date="2018-04" db="EMBL/GenBank/DDBJ databases">
        <title>The genome sequence of Caulobacter sp. 736.</title>
        <authorList>
            <person name="Gao J."/>
            <person name="Sun J."/>
        </authorList>
    </citation>
    <scope>NUCLEOTIDE SEQUENCE [LARGE SCALE GENOMIC DNA]</scope>
    <source>
        <strain evidence="3 4">736</strain>
    </source>
</reference>
<dbReference type="InterPro" id="IPR049450">
    <property type="entry name" value="ACOT8-like_C"/>
</dbReference>
<dbReference type="InterPro" id="IPR049449">
    <property type="entry name" value="TesB_ACOT8-like_N"/>
</dbReference>
<accession>A0A2T9JFG1</accession>
<feature type="domain" description="Acyl-CoA thioesterase-like N-terminal HotDog" evidence="1">
    <location>
        <begin position="38"/>
        <end position="119"/>
    </location>
</feature>
<organism evidence="3 4">
    <name type="scientific">Caulobacter radicis</name>
    <dbReference type="NCBI Taxonomy" id="2172650"/>
    <lineage>
        <taxon>Bacteria</taxon>
        <taxon>Pseudomonadati</taxon>
        <taxon>Pseudomonadota</taxon>
        <taxon>Alphaproteobacteria</taxon>
        <taxon>Caulobacterales</taxon>
        <taxon>Caulobacteraceae</taxon>
        <taxon>Caulobacter</taxon>
    </lineage>
</organism>
<dbReference type="Pfam" id="PF13622">
    <property type="entry name" value="4HBT_3"/>
    <property type="match status" value="1"/>
</dbReference>
<dbReference type="AlphaFoldDB" id="A0A2T9JFG1"/>
<evidence type="ECO:0000313" key="4">
    <source>
        <dbReference type="Proteomes" id="UP000244913"/>
    </source>
</evidence>
<evidence type="ECO:0000259" key="1">
    <source>
        <dbReference type="Pfam" id="PF13622"/>
    </source>
</evidence>
<proteinExistence type="predicted"/>
<comment type="caution">
    <text evidence="3">The sequence shown here is derived from an EMBL/GenBank/DDBJ whole genome shotgun (WGS) entry which is preliminary data.</text>
</comment>
<dbReference type="InterPro" id="IPR029069">
    <property type="entry name" value="HotDog_dom_sf"/>
</dbReference>
<dbReference type="SUPFAM" id="SSF54637">
    <property type="entry name" value="Thioesterase/thiol ester dehydrase-isomerase"/>
    <property type="match status" value="2"/>
</dbReference>
<evidence type="ECO:0000259" key="2">
    <source>
        <dbReference type="Pfam" id="PF20789"/>
    </source>
</evidence>
<dbReference type="Pfam" id="PF20789">
    <property type="entry name" value="4HBT_3C"/>
    <property type="match status" value="1"/>
</dbReference>
<name>A0A2T9JFG1_9CAUL</name>
<dbReference type="Gene3D" id="2.40.160.210">
    <property type="entry name" value="Acyl-CoA thioesterase, double hotdog domain"/>
    <property type="match status" value="1"/>
</dbReference>
<feature type="domain" description="Acyl-CoA thioesterase-like C-terminal" evidence="2">
    <location>
        <begin position="140"/>
        <end position="271"/>
    </location>
</feature>
<gene>
    <name evidence="3" type="ORF">DDF65_11625</name>
</gene>
<dbReference type="Proteomes" id="UP000244913">
    <property type="component" value="Unassembled WGS sequence"/>
</dbReference>
<sequence length="273" mass="28924">MSIARRSRRGRPSTVPSYSELIDALRIDGETVTATVGDDWKQGRTTYGGLSAALCLEAAARRLPDAPPLRSAQFAFVGPAAGELSAKVEVLRQGKSALFASVDLAGEGGLATRGVLTFGAGRASKLDHVDLPAPVTPAPEACDLFIPEGAGPAFARQFEFRYVAGGRPLSGGPPDFLVWIRHRDPAARSLAAMVALADALPPPALSVFDQFAPISTMTWSMDVLGDAPEDDGWRLMSSRAETIRDGYSAQAMTLWSRDGTPLIAARQTVAVFL</sequence>
<dbReference type="InterPro" id="IPR042171">
    <property type="entry name" value="Acyl-CoA_hotdog"/>
</dbReference>
<keyword evidence="4" id="KW-1185">Reference proteome</keyword>
<protein>
    <submittedName>
        <fullName evidence="3">Thioesterase family protein</fullName>
    </submittedName>
</protein>
<dbReference type="EMBL" id="QDKP01000036">
    <property type="protein sequence ID" value="PVM82443.1"/>
    <property type="molecule type" value="Genomic_DNA"/>
</dbReference>
<evidence type="ECO:0000313" key="3">
    <source>
        <dbReference type="EMBL" id="PVM82443.1"/>
    </source>
</evidence>